<evidence type="ECO:0000256" key="5">
    <source>
        <dbReference type="ARBA" id="ARBA00022692"/>
    </source>
</evidence>
<evidence type="ECO:0000256" key="7">
    <source>
        <dbReference type="ARBA" id="ARBA00023136"/>
    </source>
</evidence>
<protein>
    <recommendedName>
        <fullName evidence="8">CASP-like protein</fullName>
    </recommendedName>
</protein>
<keyword evidence="5 8" id="KW-0812">Transmembrane</keyword>
<accession>A0A843VS82</accession>
<keyword evidence="11" id="KW-1185">Reference proteome</keyword>
<dbReference type="InterPro" id="IPR006459">
    <property type="entry name" value="CASP/CASPL"/>
</dbReference>
<feature type="transmembrane region" description="Helical" evidence="8">
    <location>
        <begin position="189"/>
        <end position="212"/>
    </location>
</feature>
<comment type="subunit">
    <text evidence="3 8">Homodimer and heterodimers.</text>
</comment>
<name>A0A843VS82_COLES</name>
<evidence type="ECO:0000256" key="2">
    <source>
        <dbReference type="ARBA" id="ARBA00007651"/>
    </source>
</evidence>
<proteinExistence type="inferred from homology"/>
<sequence>MSSPFHLSILHPFRFAFSIDIHQTMSVENGKRPAELGESPPPRRAEPLRVLLVSLRVGVLLATAAAALLMGLNRQTRTMVVAVVGTTPISQTLVAKFYHTRAFIYFVIANAMASAYNLLVLLLRAVVKGEGRSGHRLLVDIADKVVLVLVATGAAAAVSMAELAKNGNPHARWFPICDKFDSFCHRGGAAVVASFLGAALLLLLSILSTVVVHRKLAVYEYSSM</sequence>
<comment type="subcellular location">
    <subcellularLocation>
        <location evidence="1 8">Cell membrane</location>
        <topology evidence="1 8">Multi-pass membrane protein</topology>
    </subcellularLocation>
</comment>
<evidence type="ECO:0000256" key="1">
    <source>
        <dbReference type="ARBA" id="ARBA00004651"/>
    </source>
</evidence>
<dbReference type="EMBL" id="NMUH01002110">
    <property type="protein sequence ID" value="MQL97856.1"/>
    <property type="molecule type" value="Genomic_DNA"/>
</dbReference>
<dbReference type="AlphaFoldDB" id="A0A843VS82"/>
<dbReference type="PANTHER" id="PTHR36488">
    <property type="entry name" value="CASP-LIKE PROTEIN 1U1"/>
    <property type="match status" value="1"/>
</dbReference>
<feature type="domain" description="Casparian strip membrane protein" evidence="9">
    <location>
        <begin position="47"/>
        <end position="199"/>
    </location>
</feature>
<organism evidence="10 11">
    <name type="scientific">Colocasia esculenta</name>
    <name type="common">Wild taro</name>
    <name type="synonym">Arum esculentum</name>
    <dbReference type="NCBI Taxonomy" id="4460"/>
    <lineage>
        <taxon>Eukaryota</taxon>
        <taxon>Viridiplantae</taxon>
        <taxon>Streptophyta</taxon>
        <taxon>Embryophyta</taxon>
        <taxon>Tracheophyta</taxon>
        <taxon>Spermatophyta</taxon>
        <taxon>Magnoliopsida</taxon>
        <taxon>Liliopsida</taxon>
        <taxon>Araceae</taxon>
        <taxon>Aroideae</taxon>
        <taxon>Colocasieae</taxon>
        <taxon>Colocasia</taxon>
    </lineage>
</organism>
<dbReference type="NCBIfam" id="TIGR01569">
    <property type="entry name" value="A_tha_TIGR01569"/>
    <property type="match status" value="1"/>
</dbReference>
<dbReference type="GO" id="GO:0005886">
    <property type="term" value="C:plasma membrane"/>
    <property type="evidence" value="ECO:0007669"/>
    <property type="project" value="UniProtKB-SubCell"/>
</dbReference>
<comment type="caution">
    <text evidence="8">Lacks conserved residue(s) required for the propagation of feature annotation.</text>
</comment>
<evidence type="ECO:0000259" key="9">
    <source>
        <dbReference type="Pfam" id="PF04535"/>
    </source>
</evidence>
<evidence type="ECO:0000256" key="8">
    <source>
        <dbReference type="RuleBase" id="RU361233"/>
    </source>
</evidence>
<dbReference type="InterPro" id="IPR006702">
    <property type="entry name" value="CASP_dom"/>
</dbReference>
<dbReference type="PANTHER" id="PTHR36488:SF8">
    <property type="entry name" value="CASP-LIKE PROTEIN 1U1"/>
    <property type="match status" value="1"/>
</dbReference>
<keyword evidence="6 8" id="KW-1133">Transmembrane helix</keyword>
<evidence type="ECO:0000313" key="10">
    <source>
        <dbReference type="EMBL" id="MQL97856.1"/>
    </source>
</evidence>
<evidence type="ECO:0000313" key="11">
    <source>
        <dbReference type="Proteomes" id="UP000652761"/>
    </source>
</evidence>
<comment type="caution">
    <text evidence="10">The sequence shown here is derived from an EMBL/GenBank/DDBJ whole genome shotgun (WGS) entry which is preliminary data.</text>
</comment>
<dbReference type="Proteomes" id="UP000652761">
    <property type="component" value="Unassembled WGS sequence"/>
</dbReference>
<dbReference type="OrthoDB" id="610574at2759"/>
<evidence type="ECO:0000256" key="6">
    <source>
        <dbReference type="ARBA" id="ARBA00022989"/>
    </source>
</evidence>
<feature type="transmembrane region" description="Helical" evidence="8">
    <location>
        <begin position="104"/>
        <end position="124"/>
    </location>
</feature>
<dbReference type="Pfam" id="PF04535">
    <property type="entry name" value="CASP_dom"/>
    <property type="match status" value="1"/>
</dbReference>
<feature type="transmembrane region" description="Helical" evidence="8">
    <location>
        <begin position="145"/>
        <end position="164"/>
    </location>
</feature>
<keyword evidence="7 8" id="KW-0472">Membrane</keyword>
<feature type="transmembrane region" description="Helical" evidence="8">
    <location>
        <begin position="50"/>
        <end position="72"/>
    </location>
</feature>
<gene>
    <name evidence="10" type="ORF">Taro_030552</name>
</gene>
<evidence type="ECO:0000256" key="4">
    <source>
        <dbReference type="ARBA" id="ARBA00022475"/>
    </source>
</evidence>
<feature type="transmembrane region" description="Helical" evidence="8">
    <location>
        <begin position="79"/>
        <end position="98"/>
    </location>
</feature>
<dbReference type="InterPro" id="IPR044173">
    <property type="entry name" value="CASPL"/>
</dbReference>
<evidence type="ECO:0000256" key="3">
    <source>
        <dbReference type="ARBA" id="ARBA00011489"/>
    </source>
</evidence>
<reference evidence="10" key="1">
    <citation type="submission" date="2017-07" db="EMBL/GenBank/DDBJ databases">
        <title>Taro Niue Genome Assembly and Annotation.</title>
        <authorList>
            <person name="Atibalentja N."/>
            <person name="Keating K."/>
            <person name="Fields C.J."/>
        </authorList>
    </citation>
    <scope>NUCLEOTIDE SEQUENCE</scope>
    <source>
        <strain evidence="10">Niue_2</strain>
        <tissue evidence="10">Leaf</tissue>
    </source>
</reference>
<comment type="similarity">
    <text evidence="2 8">Belongs to the Casparian strip membrane proteins (CASP) family.</text>
</comment>
<keyword evidence="4 8" id="KW-1003">Cell membrane</keyword>